<sequence length="118" mass="12552">MGASNSKTGPCPGSGVDRNVVGGIDGRGRSRPGKISSVFCGCSSSSSSRNPPAEMGHPPPEHSDNSVELSRLTVAKTEKPQEHIPREGNCESNSEFSASEIKDSAESSDDNHEEHWMR</sequence>
<name>A0ACB9RE93_9MYRT</name>
<keyword evidence="2" id="KW-1185">Reference proteome</keyword>
<accession>A0ACB9RE93</accession>
<protein>
    <submittedName>
        <fullName evidence="1">Uncharacterized protein</fullName>
    </submittedName>
</protein>
<organism evidence="1 2">
    <name type="scientific">Melastoma candidum</name>
    <dbReference type="NCBI Taxonomy" id="119954"/>
    <lineage>
        <taxon>Eukaryota</taxon>
        <taxon>Viridiplantae</taxon>
        <taxon>Streptophyta</taxon>
        <taxon>Embryophyta</taxon>
        <taxon>Tracheophyta</taxon>
        <taxon>Spermatophyta</taxon>
        <taxon>Magnoliopsida</taxon>
        <taxon>eudicotyledons</taxon>
        <taxon>Gunneridae</taxon>
        <taxon>Pentapetalae</taxon>
        <taxon>rosids</taxon>
        <taxon>malvids</taxon>
        <taxon>Myrtales</taxon>
        <taxon>Melastomataceae</taxon>
        <taxon>Melastomatoideae</taxon>
        <taxon>Melastomateae</taxon>
        <taxon>Melastoma</taxon>
    </lineage>
</organism>
<evidence type="ECO:0000313" key="2">
    <source>
        <dbReference type="Proteomes" id="UP001057402"/>
    </source>
</evidence>
<evidence type="ECO:0000313" key="1">
    <source>
        <dbReference type="EMBL" id="KAI4377189.1"/>
    </source>
</evidence>
<dbReference type="EMBL" id="CM042883">
    <property type="protein sequence ID" value="KAI4377189.1"/>
    <property type="molecule type" value="Genomic_DNA"/>
</dbReference>
<reference evidence="2" key="1">
    <citation type="journal article" date="2023" name="Front. Plant Sci.">
        <title>Chromosomal-level genome assembly of Melastoma candidum provides insights into trichome evolution.</title>
        <authorList>
            <person name="Zhong Y."/>
            <person name="Wu W."/>
            <person name="Sun C."/>
            <person name="Zou P."/>
            <person name="Liu Y."/>
            <person name="Dai S."/>
            <person name="Zhou R."/>
        </authorList>
    </citation>
    <scope>NUCLEOTIDE SEQUENCE [LARGE SCALE GENOMIC DNA]</scope>
</reference>
<gene>
    <name evidence="1" type="ORF">MLD38_014860</name>
</gene>
<comment type="caution">
    <text evidence="1">The sequence shown here is derived from an EMBL/GenBank/DDBJ whole genome shotgun (WGS) entry which is preliminary data.</text>
</comment>
<dbReference type="Proteomes" id="UP001057402">
    <property type="component" value="Chromosome 4"/>
</dbReference>
<proteinExistence type="predicted"/>